<sequence length="57" mass="6666">MTVKRISYDPHIIRVLCQQIVNMKRYNSECHSAKCAPCLKNMESLLEEKEVIDVQDN</sequence>
<organism evidence="1">
    <name type="scientific">marine sediment metagenome</name>
    <dbReference type="NCBI Taxonomy" id="412755"/>
    <lineage>
        <taxon>unclassified sequences</taxon>
        <taxon>metagenomes</taxon>
        <taxon>ecological metagenomes</taxon>
    </lineage>
</organism>
<name>A0A0F9UD89_9ZZZZ</name>
<dbReference type="EMBL" id="LAZR01000734">
    <property type="protein sequence ID" value="KKN59216.1"/>
    <property type="molecule type" value="Genomic_DNA"/>
</dbReference>
<evidence type="ECO:0000313" key="1">
    <source>
        <dbReference type="EMBL" id="KKN59216.1"/>
    </source>
</evidence>
<dbReference type="AlphaFoldDB" id="A0A0F9UD89"/>
<gene>
    <name evidence="1" type="ORF">LCGC14_0544430</name>
</gene>
<accession>A0A0F9UD89</accession>
<protein>
    <submittedName>
        <fullName evidence="1">Uncharacterized protein</fullName>
    </submittedName>
</protein>
<proteinExistence type="predicted"/>
<reference evidence="1" key="1">
    <citation type="journal article" date="2015" name="Nature">
        <title>Complex archaea that bridge the gap between prokaryotes and eukaryotes.</title>
        <authorList>
            <person name="Spang A."/>
            <person name="Saw J.H."/>
            <person name="Jorgensen S.L."/>
            <person name="Zaremba-Niedzwiedzka K."/>
            <person name="Martijn J."/>
            <person name="Lind A.E."/>
            <person name="van Eijk R."/>
            <person name="Schleper C."/>
            <person name="Guy L."/>
            <person name="Ettema T.J."/>
        </authorList>
    </citation>
    <scope>NUCLEOTIDE SEQUENCE</scope>
</reference>
<comment type="caution">
    <text evidence="1">The sequence shown here is derived from an EMBL/GenBank/DDBJ whole genome shotgun (WGS) entry which is preliminary data.</text>
</comment>